<organism evidence="8 9">
    <name type="scientific">Blastochloris tepida</name>
    <dbReference type="NCBI Taxonomy" id="2233851"/>
    <lineage>
        <taxon>Bacteria</taxon>
        <taxon>Pseudomonadati</taxon>
        <taxon>Pseudomonadota</taxon>
        <taxon>Alphaproteobacteria</taxon>
        <taxon>Hyphomicrobiales</taxon>
        <taxon>Blastochloridaceae</taxon>
        <taxon>Blastochloris</taxon>
    </lineage>
</organism>
<dbReference type="PANTHER" id="PTHR46566:SF2">
    <property type="entry name" value="ATP-DEPENDENT 6-PHOSPHOFRUCTOKINASE ISOZYME 2"/>
    <property type="match status" value="1"/>
</dbReference>
<dbReference type="SUPFAM" id="SSF53613">
    <property type="entry name" value="Ribokinase-like"/>
    <property type="match status" value="1"/>
</dbReference>
<evidence type="ECO:0000256" key="2">
    <source>
        <dbReference type="ARBA" id="ARBA00022679"/>
    </source>
</evidence>
<keyword evidence="9" id="KW-1185">Reference proteome</keyword>
<dbReference type="FunFam" id="3.40.1190.20:FF:000001">
    <property type="entry name" value="Phosphofructokinase"/>
    <property type="match status" value="1"/>
</dbReference>
<keyword evidence="5" id="KW-0067">ATP-binding</keyword>
<evidence type="ECO:0000256" key="4">
    <source>
        <dbReference type="ARBA" id="ARBA00022777"/>
    </source>
</evidence>
<reference evidence="8 9" key="1">
    <citation type="submission" date="2018-08" db="EMBL/GenBank/DDBJ databases">
        <title>Complete genome sequencing of Blastochloris tepida GI.</title>
        <authorList>
            <person name="Tsukatani Y."/>
            <person name="Mori H."/>
        </authorList>
    </citation>
    <scope>NUCLEOTIDE SEQUENCE [LARGE SCALE GENOMIC DNA]</scope>
    <source>
        <strain evidence="8 9">GI</strain>
    </source>
</reference>
<keyword evidence="2 6" id="KW-0808">Transferase</keyword>
<dbReference type="Gene3D" id="3.40.1190.20">
    <property type="match status" value="1"/>
</dbReference>
<sequence length="318" mass="32861">MKPIVTLTLNPSIDGAAETDTIRPTHKIRTSNERYYPGGGGINVARVVAELGGATCAVYAAGGATGPILDALIEKRGIAIHRVDIAEDTRISHSVFERSTGLEYRFVPEGPELQPKEWQSCLDALDDVACDYLVASGSLPRGVPEDFYVRVSAIAGRTGARLVVDSSGPALRAAVAAGGLHLVKPSLGEFEALVGRKLPDAEAQHAAAMELVGSGKVALLAVTLGHLGAFLAEPGGVLRLPAMPIQAKSAVGAGDSFVAGMTLGLARGLPPREAFKLGMAAGTAAVLTPGTELCSRADVERLFAELQATPEGRPASVI</sequence>
<dbReference type="GO" id="GO:0005524">
    <property type="term" value="F:ATP binding"/>
    <property type="evidence" value="ECO:0007669"/>
    <property type="project" value="UniProtKB-KW"/>
</dbReference>
<dbReference type="InterPro" id="IPR029056">
    <property type="entry name" value="Ribokinase-like"/>
</dbReference>
<dbReference type="PIRSF" id="PIRSF000535">
    <property type="entry name" value="1PFK/6PFK/LacC"/>
    <property type="match status" value="1"/>
</dbReference>
<feature type="domain" description="Carbohydrate kinase PfkB" evidence="7">
    <location>
        <begin position="11"/>
        <end position="295"/>
    </location>
</feature>
<dbReference type="GO" id="GO:0003872">
    <property type="term" value="F:6-phosphofructokinase activity"/>
    <property type="evidence" value="ECO:0007669"/>
    <property type="project" value="TreeGrafter"/>
</dbReference>
<protein>
    <recommendedName>
        <fullName evidence="6">Phosphofructokinase</fullName>
    </recommendedName>
</protein>
<dbReference type="InterPro" id="IPR011611">
    <property type="entry name" value="PfkB_dom"/>
</dbReference>
<dbReference type="Proteomes" id="UP000266934">
    <property type="component" value="Chromosome"/>
</dbReference>
<dbReference type="InterPro" id="IPR017583">
    <property type="entry name" value="Tagatose/fructose_Pkinase"/>
</dbReference>
<dbReference type="GO" id="GO:0005829">
    <property type="term" value="C:cytosol"/>
    <property type="evidence" value="ECO:0007669"/>
    <property type="project" value="TreeGrafter"/>
</dbReference>
<dbReference type="PROSITE" id="PS00583">
    <property type="entry name" value="PFKB_KINASES_1"/>
    <property type="match status" value="1"/>
</dbReference>
<dbReference type="AlphaFoldDB" id="A0A348FVS5"/>
<dbReference type="RefSeq" id="WP_126396602.1">
    <property type="nucleotide sequence ID" value="NZ_AP018907.1"/>
</dbReference>
<dbReference type="InterPro" id="IPR002173">
    <property type="entry name" value="Carboh/pur_kinase_PfkB_CS"/>
</dbReference>
<dbReference type="PANTHER" id="PTHR46566">
    <property type="entry name" value="1-PHOSPHOFRUCTOKINASE-RELATED"/>
    <property type="match status" value="1"/>
</dbReference>
<comment type="similarity">
    <text evidence="1 6">Belongs to the carbohydrate kinase PfkB family.</text>
</comment>
<dbReference type="NCBIfam" id="TIGR03168">
    <property type="entry name" value="1-PFK"/>
    <property type="match status" value="1"/>
</dbReference>
<dbReference type="CDD" id="cd01164">
    <property type="entry name" value="FruK_PfkB_like"/>
    <property type="match status" value="1"/>
</dbReference>
<evidence type="ECO:0000259" key="7">
    <source>
        <dbReference type="Pfam" id="PF00294"/>
    </source>
</evidence>
<keyword evidence="3" id="KW-0547">Nucleotide-binding</keyword>
<evidence type="ECO:0000256" key="1">
    <source>
        <dbReference type="ARBA" id="ARBA00010688"/>
    </source>
</evidence>
<proteinExistence type="inferred from homology"/>
<name>A0A348FVS5_9HYPH</name>
<dbReference type="Pfam" id="PF00294">
    <property type="entry name" value="PfkB"/>
    <property type="match status" value="1"/>
</dbReference>
<dbReference type="OrthoDB" id="9801219at2"/>
<dbReference type="EMBL" id="AP018907">
    <property type="protein sequence ID" value="BBF91408.1"/>
    <property type="molecule type" value="Genomic_DNA"/>
</dbReference>
<gene>
    <name evidence="8" type="ORF">BLTE_00930</name>
</gene>
<accession>A0A348FVS5</accession>
<evidence type="ECO:0000256" key="6">
    <source>
        <dbReference type="PIRNR" id="PIRNR000535"/>
    </source>
</evidence>
<evidence type="ECO:0000313" key="8">
    <source>
        <dbReference type="EMBL" id="BBF91408.1"/>
    </source>
</evidence>
<evidence type="ECO:0000256" key="5">
    <source>
        <dbReference type="ARBA" id="ARBA00022840"/>
    </source>
</evidence>
<evidence type="ECO:0000313" key="9">
    <source>
        <dbReference type="Proteomes" id="UP000266934"/>
    </source>
</evidence>
<evidence type="ECO:0000256" key="3">
    <source>
        <dbReference type="ARBA" id="ARBA00022741"/>
    </source>
</evidence>
<keyword evidence="4 8" id="KW-0418">Kinase</keyword>
<dbReference type="KEGG" id="blag:BLTE_00930"/>